<protein>
    <submittedName>
        <fullName evidence="7">Simple sugar transport system permease protein</fullName>
    </submittedName>
</protein>
<organism evidence="7 8">
    <name type="scientific">Rhizobium paknamense</name>
    <dbReference type="NCBI Taxonomy" id="1206817"/>
    <lineage>
        <taxon>Bacteria</taxon>
        <taxon>Pseudomonadati</taxon>
        <taxon>Pseudomonadota</taxon>
        <taxon>Alphaproteobacteria</taxon>
        <taxon>Hyphomicrobiales</taxon>
        <taxon>Rhizobiaceae</taxon>
        <taxon>Rhizobium/Agrobacterium group</taxon>
        <taxon>Rhizobium</taxon>
    </lineage>
</organism>
<comment type="caution">
    <text evidence="7">The sequence shown here is derived from an EMBL/GenBank/DDBJ whole genome shotgun (WGS) entry which is preliminary data.</text>
</comment>
<dbReference type="PANTHER" id="PTHR47089">
    <property type="entry name" value="ABC TRANSPORTER, PERMEASE PROTEIN"/>
    <property type="match status" value="1"/>
</dbReference>
<keyword evidence="4 6" id="KW-1133">Transmembrane helix</keyword>
<reference evidence="7 8" key="1">
    <citation type="submission" date="2023-07" db="EMBL/GenBank/DDBJ databases">
        <title>Genomic Encyclopedia of Type Strains, Phase IV (KMG-IV): sequencing the most valuable type-strain genomes for metagenomic binning, comparative biology and taxonomic classification.</title>
        <authorList>
            <person name="Goeker M."/>
        </authorList>
    </citation>
    <scope>NUCLEOTIDE SEQUENCE [LARGE SCALE GENOMIC DNA]</scope>
    <source>
        <strain evidence="7 8">DSM 100301</strain>
    </source>
</reference>
<feature type="transmembrane region" description="Helical" evidence="6">
    <location>
        <begin position="115"/>
        <end position="138"/>
    </location>
</feature>
<feature type="transmembrane region" description="Helical" evidence="6">
    <location>
        <begin position="12"/>
        <end position="38"/>
    </location>
</feature>
<dbReference type="RefSeq" id="WP_307158121.1">
    <property type="nucleotide sequence ID" value="NZ_JAUSWH010000006.1"/>
</dbReference>
<feature type="transmembrane region" description="Helical" evidence="6">
    <location>
        <begin position="329"/>
        <end position="347"/>
    </location>
</feature>
<evidence type="ECO:0000256" key="3">
    <source>
        <dbReference type="ARBA" id="ARBA00022692"/>
    </source>
</evidence>
<evidence type="ECO:0000256" key="4">
    <source>
        <dbReference type="ARBA" id="ARBA00022989"/>
    </source>
</evidence>
<evidence type="ECO:0000256" key="5">
    <source>
        <dbReference type="ARBA" id="ARBA00023136"/>
    </source>
</evidence>
<keyword evidence="5 6" id="KW-0472">Membrane</keyword>
<dbReference type="InterPro" id="IPR001851">
    <property type="entry name" value="ABC_transp_permease"/>
</dbReference>
<keyword evidence="2" id="KW-1003">Cell membrane</keyword>
<name>A0ABU0IE46_9HYPH</name>
<dbReference type="Pfam" id="PF02653">
    <property type="entry name" value="BPD_transp_2"/>
    <property type="match status" value="1"/>
</dbReference>
<feature type="transmembrane region" description="Helical" evidence="6">
    <location>
        <begin position="58"/>
        <end position="80"/>
    </location>
</feature>
<proteinExistence type="predicted"/>
<keyword evidence="7" id="KW-0813">Transport</keyword>
<feature type="transmembrane region" description="Helical" evidence="6">
    <location>
        <begin position="283"/>
        <end position="308"/>
    </location>
</feature>
<feature type="transmembrane region" description="Helical" evidence="6">
    <location>
        <begin position="238"/>
        <end position="263"/>
    </location>
</feature>
<dbReference type="CDD" id="cd06580">
    <property type="entry name" value="TM_PBP1_transp_TpRbsC_like"/>
    <property type="match status" value="1"/>
</dbReference>
<comment type="subcellular location">
    <subcellularLocation>
        <location evidence="1">Cell membrane</location>
        <topology evidence="1">Multi-pass membrane protein</topology>
    </subcellularLocation>
</comment>
<evidence type="ECO:0000256" key="1">
    <source>
        <dbReference type="ARBA" id="ARBA00004651"/>
    </source>
</evidence>
<sequence length="365" mass="39559">MRIELEKRARASGLFTLVSPLLALALTLVSGAILFAALGKDPGSALYSFFIEPLTEIWSLHELAVKAAPLILIGVGLSVCYRSNNWNIGAEGQFTMGALFGSFLPVIFYEWESPLLLPLMMIMGMIGGALYAAIPALLKTRFNTNEILTSLMLVYIAQFILDYLVRGPWRNPQGFNFPQTRDFTDSAVLPAIFADSGRAHWGFVFAIVAALLVWFIMRYTMKGFEIVVLGQSERAGRFAGFSSRGMVWFCMLFSGALAGLAGISEVSGSIGHLQPSISPGYGFSAIIVAFLGRLNPLGIIASGLVLALTYLGGEGAQLSIGVSDKITRVFQGLILFFVLSCDTLIYYKIRIVFSKARTSLGGGRS</sequence>
<feature type="transmembrane region" description="Helical" evidence="6">
    <location>
        <begin position="199"/>
        <end position="217"/>
    </location>
</feature>
<keyword evidence="8" id="KW-1185">Reference proteome</keyword>
<evidence type="ECO:0000256" key="6">
    <source>
        <dbReference type="SAM" id="Phobius"/>
    </source>
</evidence>
<dbReference type="Proteomes" id="UP001235269">
    <property type="component" value="Unassembled WGS sequence"/>
</dbReference>
<keyword evidence="7" id="KW-0762">Sugar transport</keyword>
<evidence type="ECO:0000313" key="7">
    <source>
        <dbReference type="EMBL" id="MDQ0455918.1"/>
    </source>
</evidence>
<dbReference type="EMBL" id="JAUSWH010000006">
    <property type="protein sequence ID" value="MDQ0455918.1"/>
    <property type="molecule type" value="Genomic_DNA"/>
</dbReference>
<feature type="transmembrane region" description="Helical" evidence="6">
    <location>
        <begin position="147"/>
        <end position="165"/>
    </location>
</feature>
<feature type="transmembrane region" description="Helical" evidence="6">
    <location>
        <begin position="92"/>
        <end position="109"/>
    </location>
</feature>
<accession>A0ABU0IE46</accession>
<evidence type="ECO:0000313" key="8">
    <source>
        <dbReference type="Proteomes" id="UP001235269"/>
    </source>
</evidence>
<gene>
    <name evidence="7" type="ORF">QO005_002258</name>
</gene>
<keyword evidence="3 6" id="KW-0812">Transmembrane</keyword>
<dbReference type="PANTHER" id="PTHR47089:SF1">
    <property type="entry name" value="GUANOSINE ABC TRANSPORTER PERMEASE PROTEIN NUPP"/>
    <property type="match status" value="1"/>
</dbReference>
<evidence type="ECO:0000256" key="2">
    <source>
        <dbReference type="ARBA" id="ARBA00022475"/>
    </source>
</evidence>